<evidence type="ECO:0000256" key="3">
    <source>
        <dbReference type="ARBA" id="ARBA00022475"/>
    </source>
</evidence>
<feature type="compositionally biased region" description="Low complexity" evidence="11">
    <location>
        <begin position="214"/>
        <end position="223"/>
    </location>
</feature>
<feature type="domain" description="FAS1" evidence="13">
    <location>
        <begin position="38"/>
        <end position="128"/>
    </location>
</feature>
<dbReference type="AlphaFoldDB" id="A0A9Q0FAQ6"/>
<dbReference type="GO" id="GO:0098552">
    <property type="term" value="C:side of membrane"/>
    <property type="evidence" value="ECO:0007669"/>
    <property type="project" value="UniProtKB-KW"/>
</dbReference>
<evidence type="ECO:0000256" key="11">
    <source>
        <dbReference type="SAM" id="MobiDB-lite"/>
    </source>
</evidence>
<evidence type="ECO:0000256" key="4">
    <source>
        <dbReference type="ARBA" id="ARBA00022622"/>
    </source>
</evidence>
<dbReference type="Pfam" id="PF02469">
    <property type="entry name" value="Fasciclin"/>
    <property type="match status" value="1"/>
</dbReference>
<dbReference type="InterPro" id="IPR033254">
    <property type="entry name" value="Plant_FLA"/>
</dbReference>
<keyword evidence="5 12" id="KW-0732">Signal</keyword>
<organism evidence="14 15">
    <name type="scientific">Turnera subulata</name>
    <dbReference type="NCBI Taxonomy" id="218843"/>
    <lineage>
        <taxon>Eukaryota</taxon>
        <taxon>Viridiplantae</taxon>
        <taxon>Streptophyta</taxon>
        <taxon>Embryophyta</taxon>
        <taxon>Tracheophyta</taxon>
        <taxon>Spermatophyta</taxon>
        <taxon>Magnoliopsida</taxon>
        <taxon>eudicotyledons</taxon>
        <taxon>Gunneridae</taxon>
        <taxon>Pentapetalae</taxon>
        <taxon>rosids</taxon>
        <taxon>fabids</taxon>
        <taxon>Malpighiales</taxon>
        <taxon>Passifloraceae</taxon>
        <taxon>Turnera</taxon>
    </lineage>
</organism>
<comment type="similarity">
    <text evidence="2">Belongs to the fasciclin-like AGP family.</text>
</comment>
<evidence type="ECO:0000256" key="2">
    <source>
        <dbReference type="ARBA" id="ARBA00007843"/>
    </source>
</evidence>
<dbReference type="FunFam" id="2.30.180.10:FF:000015">
    <property type="entry name" value="Fasciclin-like arabinogalactan protein 3"/>
    <property type="match status" value="1"/>
</dbReference>
<keyword evidence="9" id="KW-0449">Lipoprotein</keyword>
<reference evidence="14" key="2">
    <citation type="journal article" date="2023" name="Plants (Basel)">
        <title>Annotation of the Turnera subulata (Passifloraceae) Draft Genome Reveals the S-Locus Evolved after the Divergence of Turneroideae from Passifloroideae in a Stepwise Manner.</title>
        <authorList>
            <person name="Henning P.M."/>
            <person name="Roalson E.H."/>
            <person name="Mir W."/>
            <person name="McCubbin A.G."/>
            <person name="Shore J.S."/>
        </authorList>
    </citation>
    <scope>NUCLEOTIDE SEQUENCE</scope>
    <source>
        <strain evidence="14">F60SS</strain>
    </source>
</reference>
<evidence type="ECO:0000256" key="9">
    <source>
        <dbReference type="ARBA" id="ARBA00023288"/>
    </source>
</evidence>
<evidence type="ECO:0000256" key="1">
    <source>
        <dbReference type="ARBA" id="ARBA00004609"/>
    </source>
</evidence>
<gene>
    <name evidence="14" type="ORF">Tsubulata_008047</name>
</gene>
<evidence type="ECO:0000256" key="5">
    <source>
        <dbReference type="ARBA" id="ARBA00022729"/>
    </source>
</evidence>
<evidence type="ECO:0000256" key="8">
    <source>
        <dbReference type="ARBA" id="ARBA00023180"/>
    </source>
</evidence>
<keyword evidence="6" id="KW-0654">Proteoglycan</keyword>
<dbReference type="SUPFAM" id="SSF82153">
    <property type="entry name" value="FAS1 domain"/>
    <property type="match status" value="1"/>
</dbReference>
<dbReference type="PANTHER" id="PTHR32382">
    <property type="entry name" value="FASCICLIN-LIKE ARABINOGALACTAN PROTEIN"/>
    <property type="match status" value="1"/>
</dbReference>
<feature type="chain" id="PRO_5040339182" description="FAS1 domain-containing protein" evidence="12">
    <location>
        <begin position="26"/>
        <end position="265"/>
    </location>
</feature>
<evidence type="ECO:0000256" key="6">
    <source>
        <dbReference type="ARBA" id="ARBA00022974"/>
    </source>
</evidence>
<dbReference type="Gene3D" id="2.30.180.10">
    <property type="entry name" value="FAS1 domain"/>
    <property type="match status" value="1"/>
</dbReference>
<comment type="subcellular location">
    <subcellularLocation>
        <location evidence="1">Cell membrane</location>
        <topology evidence="1">Lipid-anchor</topology>
        <topology evidence="1">GPI-anchor</topology>
    </subcellularLocation>
</comment>
<feature type="signal peptide" evidence="12">
    <location>
        <begin position="1"/>
        <end position="25"/>
    </location>
</feature>
<comment type="caution">
    <text evidence="14">The sequence shown here is derived from an EMBL/GenBank/DDBJ whole genome shotgun (WGS) entry which is preliminary data.</text>
</comment>
<dbReference type="InterPro" id="IPR000782">
    <property type="entry name" value="FAS1_domain"/>
</dbReference>
<evidence type="ECO:0000256" key="10">
    <source>
        <dbReference type="ARBA" id="ARBA00024686"/>
    </source>
</evidence>
<keyword evidence="8" id="KW-0325">Glycoprotein</keyword>
<dbReference type="PANTHER" id="PTHR32382:SF91">
    <property type="entry name" value="FAS1 DOMAIN-CONTAINING PROTEIN"/>
    <property type="match status" value="1"/>
</dbReference>
<keyword evidence="15" id="KW-1185">Reference proteome</keyword>
<comment type="function">
    <text evidence="10">May be a cell surface adhesion protein.</text>
</comment>
<evidence type="ECO:0000313" key="14">
    <source>
        <dbReference type="EMBL" id="KAJ4828034.1"/>
    </source>
</evidence>
<name>A0A9Q0FAQ6_9ROSI</name>
<feature type="compositionally biased region" description="Low complexity" evidence="11">
    <location>
        <begin position="189"/>
        <end position="205"/>
    </location>
</feature>
<sequence>MALLNFSSLVALCFTFLALFSRVVAFNITKILSDSSGDFGTFNDLLTQTGLAGDINSHSTITVLAVDNGAASALNGKSKDLMKSYLSLHVILDYFDKKKLGSIKKSQEVTTLFQSSGKAKGKQGYLNVTVTSGNIAFGSAIPGSSLDANLEKEVKTQPYVISVLQVSSLIMPPDLANSTSPPPSKAPHKSPQSSPSAAPEPAGSPSKPPPSKKSPPSADGPSSNDQPAADSPSEGSAAAPAIHAKSSTSILLLSLGLLSLAWSLA</sequence>
<protein>
    <recommendedName>
        <fullName evidence="13">FAS1 domain-containing protein</fullName>
    </recommendedName>
</protein>
<keyword evidence="4" id="KW-0336">GPI-anchor</keyword>
<dbReference type="OrthoDB" id="694090at2759"/>
<dbReference type="GO" id="GO:0005886">
    <property type="term" value="C:plasma membrane"/>
    <property type="evidence" value="ECO:0007669"/>
    <property type="project" value="UniProtKB-SubCell"/>
</dbReference>
<reference evidence="14" key="1">
    <citation type="submission" date="2022-02" db="EMBL/GenBank/DDBJ databases">
        <authorList>
            <person name="Henning P.M."/>
            <person name="McCubbin A.G."/>
            <person name="Shore J.S."/>
        </authorList>
    </citation>
    <scope>NUCLEOTIDE SEQUENCE</scope>
    <source>
        <strain evidence="14">F60SS</strain>
        <tissue evidence="14">Leaves</tissue>
    </source>
</reference>
<proteinExistence type="inferred from homology"/>
<keyword evidence="7" id="KW-0472">Membrane</keyword>
<dbReference type="EMBL" id="JAKUCV010006283">
    <property type="protein sequence ID" value="KAJ4828034.1"/>
    <property type="molecule type" value="Genomic_DNA"/>
</dbReference>
<dbReference type="Proteomes" id="UP001141552">
    <property type="component" value="Unassembled WGS sequence"/>
</dbReference>
<evidence type="ECO:0000256" key="7">
    <source>
        <dbReference type="ARBA" id="ARBA00023136"/>
    </source>
</evidence>
<feature type="region of interest" description="Disordered" evidence="11">
    <location>
        <begin position="174"/>
        <end position="242"/>
    </location>
</feature>
<evidence type="ECO:0000256" key="12">
    <source>
        <dbReference type="SAM" id="SignalP"/>
    </source>
</evidence>
<accession>A0A9Q0FAQ6</accession>
<evidence type="ECO:0000259" key="13">
    <source>
        <dbReference type="Pfam" id="PF02469"/>
    </source>
</evidence>
<keyword evidence="3" id="KW-1003">Cell membrane</keyword>
<evidence type="ECO:0000313" key="15">
    <source>
        <dbReference type="Proteomes" id="UP001141552"/>
    </source>
</evidence>
<dbReference type="InterPro" id="IPR036378">
    <property type="entry name" value="FAS1_dom_sf"/>
</dbReference>